<name>A0A251VAJ7_HELAN</name>
<evidence type="ECO:0000313" key="16">
    <source>
        <dbReference type="EMBL" id="OTG32640.1"/>
    </source>
</evidence>
<comment type="subcellular location">
    <subcellularLocation>
        <location evidence="2">Membrane</location>
        <topology evidence="2">Single-pass membrane protein</topology>
    </subcellularLocation>
</comment>
<organism evidence="16 17">
    <name type="scientific">Helianthus annuus</name>
    <name type="common">Common sunflower</name>
    <dbReference type="NCBI Taxonomy" id="4232"/>
    <lineage>
        <taxon>Eukaryota</taxon>
        <taxon>Viridiplantae</taxon>
        <taxon>Streptophyta</taxon>
        <taxon>Embryophyta</taxon>
        <taxon>Tracheophyta</taxon>
        <taxon>Spermatophyta</taxon>
        <taxon>Magnoliopsida</taxon>
        <taxon>eudicotyledons</taxon>
        <taxon>Gunneridae</taxon>
        <taxon>Pentapetalae</taxon>
        <taxon>asterids</taxon>
        <taxon>campanulids</taxon>
        <taxon>Asterales</taxon>
        <taxon>Asteraceae</taxon>
        <taxon>Asteroideae</taxon>
        <taxon>Heliantheae alliance</taxon>
        <taxon>Heliantheae</taxon>
        <taxon>Helianthus</taxon>
    </lineage>
</organism>
<sequence>MEACKFFIFIFLIFTFMEILDGKVTSNVCNHDKPHIQFPFKVNSICKHNQTMLKLQGYSYLGAKSVSYDPNKLTLFDPKDCVFEVFLNLNLESTHFWYYHVVKKNYTYLNCSTDILDSFEPVPCLSGSNHRVYVVESPLHVPASCEVVKTVLIPFAYSSFVSDDSFGLDLTWDSVGSKDFGFLSIGEGNAKDALTLR</sequence>
<dbReference type="STRING" id="4232.A0A251VAJ7"/>
<evidence type="ECO:0000256" key="10">
    <source>
        <dbReference type="ARBA" id="ARBA00022833"/>
    </source>
</evidence>
<dbReference type="EMBL" id="CM007892">
    <property type="protein sequence ID" value="OTG32640.1"/>
    <property type="molecule type" value="Genomic_DNA"/>
</dbReference>
<evidence type="ECO:0000256" key="7">
    <source>
        <dbReference type="ARBA" id="ARBA00022723"/>
    </source>
</evidence>
<keyword evidence="14" id="KW-0732">Signal</keyword>
<keyword evidence="7" id="KW-0479">Metal-binding</keyword>
<evidence type="ECO:0000256" key="8">
    <source>
        <dbReference type="ARBA" id="ARBA00022771"/>
    </source>
</evidence>
<dbReference type="PANTHER" id="PTHR46279:SF12">
    <property type="entry name" value="RING-TYPE E3 UBIQUITIN TRANSFERASE"/>
    <property type="match status" value="1"/>
</dbReference>
<comment type="similarity">
    <text evidence="13">Belongs to the RING-type zinc finger family. ATL subfamily.</text>
</comment>
<dbReference type="InterPro" id="IPR046948">
    <property type="entry name" value="ATL20-22-like"/>
</dbReference>
<keyword evidence="12" id="KW-0472">Membrane</keyword>
<comment type="catalytic activity">
    <reaction evidence="1">
        <text>S-ubiquitinyl-[E2 ubiquitin-conjugating enzyme]-L-cysteine + [acceptor protein]-L-lysine = [E2 ubiquitin-conjugating enzyme]-L-cysteine + N(6)-ubiquitinyl-[acceptor protein]-L-lysine.</text>
        <dbReference type="EC" id="2.3.2.27"/>
    </reaction>
</comment>
<feature type="signal peptide" evidence="14">
    <location>
        <begin position="1"/>
        <end position="22"/>
    </location>
</feature>
<reference evidence="15 17" key="1">
    <citation type="journal article" date="2017" name="Nature">
        <title>The sunflower genome provides insights into oil metabolism, flowering and Asterid evolution.</title>
        <authorList>
            <person name="Badouin H."/>
            <person name="Gouzy J."/>
            <person name="Grassa C.J."/>
            <person name="Murat F."/>
            <person name="Staton S.E."/>
            <person name="Cottret L."/>
            <person name="Lelandais-Briere C."/>
            <person name="Owens G.L."/>
            <person name="Carrere S."/>
            <person name="Mayjonade B."/>
            <person name="Legrand L."/>
            <person name="Gill N."/>
            <person name="Kane N.C."/>
            <person name="Bowers J.E."/>
            <person name="Hubner S."/>
            <person name="Bellec A."/>
            <person name="Berard A."/>
            <person name="Berges H."/>
            <person name="Blanchet N."/>
            <person name="Boniface M.C."/>
            <person name="Brunel D."/>
            <person name="Catrice O."/>
            <person name="Chaidir N."/>
            <person name="Claudel C."/>
            <person name="Donnadieu C."/>
            <person name="Faraut T."/>
            <person name="Fievet G."/>
            <person name="Helmstetter N."/>
            <person name="King M."/>
            <person name="Knapp S.J."/>
            <person name="Lai Z."/>
            <person name="Le Paslier M.C."/>
            <person name="Lippi Y."/>
            <person name="Lorenzon L."/>
            <person name="Mandel J.R."/>
            <person name="Marage G."/>
            <person name="Marchand G."/>
            <person name="Marquand E."/>
            <person name="Bret-Mestries E."/>
            <person name="Morien E."/>
            <person name="Nambeesan S."/>
            <person name="Nguyen T."/>
            <person name="Pegot-Espagnet P."/>
            <person name="Pouilly N."/>
            <person name="Raftis F."/>
            <person name="Sallet E."/>
            <person name="Schiex T."/>
            <person name="Thomas J."/>
            <person name="Vandecasteele C."/>
            <person name="Vares D."/>
            <person name="Vear F."/>
            <person name="Vautrin S."/>
            <person name="Crespi M."/>
            <person name="Mangin B."/>
            <person name="Burke J.M."/>
            <person name="Salse J."/>
            <person name="Munos S."/>
            <person name="Vincourt P."/>
            <person name="Rieseberg L.H."/>
            <person name="Langlade N.B."/>
        </authorList>
    </citation>
    <scope>NUCLEOTIDE SEQUENCE [LARGE SCALE GENOMIC DNA]</scope>
    <source>
        <strain evidence="17">cv. SF193</strain>
        <tissue evidence="15">Leaves</tissue>
    </source>
</reference>
<keyword evidence="10" id="KW-0862">Zinc</keyword>
<evidence type="ECO:0000256" key="12">
    <source>
        <dbReference type="ARBA" id="ARBA00023136"/>
    </source>
</evidence>
<evidence type="ECO:0000256" key="11">
    <source>
        <dbReference type="ARBA" id="ARBA00022989"/>
    </source>
</evidence>
<dbReference type="GO" id="GO:0016020">
    <property type="term" value="C:membrane"/>
    <property type="evidence" value="ECO:0007669"/>
    <property type="project" value="UniProtKB-SubCell"/>
</dbReference>
<keyword evidence="9" id="KW-0833">Ubl conjugation pathway</keyword>
<evidence type="ECO:0000256" key="1">
    <source>
        <dbReference type="ARBA" id="ARBA00000900"/>
    </source>
</evidence>
<accession>A0A251VAJ7</accession>
<comment type="pathway">
    <text evidence="3">Protein modification; protein ubiquitination.</text>
</comment>
<evidence type="ECO:0000256" key="6">
    <source>
        <dbReference type="ARBA" id="ARBA00022692"/>
    </source>
</evidence>
<keyword evidence="6" id="KW-0812">Transmembrane</keyword>
<protein>
    <recommendedName>
        <fullName evidence="4">RING-type E3 ubiquitin transferase</fullName>
        <ecNumber evidence="4">2.3.2.27</ecNumber>
    </recommendedName>
</protein>
<evidence type="ECO:0000256" key="9">
    <source>
        <dbReference type="ARBA" id="ARBA00022786"/>
    </source>
</evidence>
<dbReference type="InParanoid" id="A0A251VAJ7"/>
<keyword evidence="8" id="KW-0863">Zinc-finger</keyword>
<dbReference type="EC" id="2.3.2.27" evidence="4"/>
<gene>
    <name evidence="16" type="ORF">HannXRQ_Chr03g0088921</name>
    <name evidence="15" type="ORF">HanXRQr2_Chr03g0132601</name>
</gene>
<keyword evidence="11" id="KW-1133">Transmembrane helix</keyword>
<dbReference type="Proteomes" id="UP000215914">
    <property type="component" value="Chromosome 3"/>
</dbReference>
<evidence type="ECO:0000256" key="3">
    <source>
        <dbReference type="ARBA" id="ARBA00004906"/>
    </source>
</evidence>
<dbReference type="EMBL" id="MNCJ02000318">
    <property type="protein sequence ID" value="KAF5816280.1"/>
    <property type="molecule type" value="Genomic_DNA"/>
</dbReference>
<evidence type="ECO:0000313" key="15">
    <source>
        <dbReference type="EMBL" id="KAF5816280.1"/>
    </source>
</evidence>
<evidence type="ECO:0000313" key="17">
    <source>
        <dbReference type="Proteomes" id="UP000215914"/>
    </source>
</evidence>
<evidence type="ECO:0000256" key="4">
    <source>
        <dbReference type="ARBA" id="ARBA00012483"/>
    </source>
</evidence>
<evidence type="ECO:0000256" key="13">
    <source>
        <dbReference type="ARBA" id="ARBA00024209"/>
    </source>
</evidence>
<feature type="chain" id="PRO_5012852193" description="RING-type E3 ubiquitin transferase" evidence="14">
    <location>
        <begin position="23"/>
        <end position="197"/>
    </location>
</feature>
<dbReference type="GO" id="GO:0008270">
    <property type="term" value="F:zinc ion binding"/>
    <property type="evidence" value="ECO:0007669"/>
    <property type="project" value="UniProtKB-KW"/>
</dbReference>
<dbReference type="Gramene" id="mRNA:HanXRQr2_Chr03g0132601">
    <property type="protein sequence ID" value="CDS:HanXRQr2_Chr03g0132601.1"/>
    <property type="gene ID" value="HanXRQr2_Chr03g0132601"/>
</dbReference>
<dbReference type="PANTHER" id="PTHR46279">
    <property type="entry name" value="RING/U-BOX SUPERFAMILY PROTEIN"/>
    <property type="match status" value="1"/>
</dbReference>
<keyword evidence="5" id="KW-0808">Transferase</keyword>
<dbReference type="AlphaFoldDB" id="A0A251VAJ7"/>
<dbReference type="OMA" id="CISHTIY"/>
<evidence type="ECO:0000256" key="5">
    <source>
        <dbReference type="ARBA" id="ARBA00022679"/>
    </source>
</evidence>
<proteinExistence type="inferred from homology"/>
<evidence type="ECO:0000256" key="2">
    <source>
        <dbReference type="ARBA" id="ARBA00004167"/>
    </source>
</evidence>
<keyword evidence="17" id="KW-1185">Reference proteome</keyword>
<reference evidence="16" key="2">
    <citation type="submission" date="2017-02" db="EMBL/GenBank/DDBJ databases">
        <title>Sunflower complete genome.</title>
        <authorList>
            <person name="Langlade N."/>
            <person name="Munos S."/>
        </authorList>
    </citation>
    <scope>NUCLEOTIDE SEQUENCE [LARGE SCALE GENOMIC DNA]</scope>
    <source>
        <tissue evidence="16">Leaves</tissue>
    </source>
</reference>
<evidence type="ECO:0000256" key="14">
    <source>
        <dbReference type="SAM" id="SignalP"/>
    </source>
</evidence>
<reference evidence="15" key="3">
    <citation type="submission" date="2020-06" db="EMBL/GenBank/DDBJ databases">
        <title>Helianthus annuus Genome sequencing and assembly Release 2.</title>
        <authorList>
            <person name="Gouzy J."/>
            <person name="Langlade N."/>
            <person name="Munos S."/>
        </authorList>
    </citation>
    <scope>NUCLEOTIDE SEQUENCE</scope>
    <source>
        <tissue evidence="15">Leaves</tissue>
    </source>
</reference>
<dbReference type="GO" id="GO:0061630">
    <property type="term" value="F:ubiquitin protein ligase activity"/>
    <property type="evidence" value="ECO:0007669"/>
    <property type="project" value="UniProtKB-EC"/>
</dbReference>